<evidence type="ECO:0000313" key="1">
    <source>
        <dbReference type="EMBL" id="MBP2621207.1"/>
    </source>
</evidence>
<comment type="caution">
    <text evidence="1">The sequence shown here is derived from an EMBL/GenBank/DDBJ whole genome shotgun (WGS) entry which is preliminary data.</text>
</comment>
<evidence type="ECO:0000313" key="2">
    <source>
        <dbReference type="Proteomes" id="UP001519349"/>
    </source>
</evidence>
<accession>A0ABS5AXA1</accession>
<dbReference type="Proteomes" id="UP001519349">
    <property type="component" value="Unassembled WGS sequence"/>
</dbReference>
<protein>
    <submittedName>
        <fullName evidence="1">Uncharacterized protein</fullName>
    </submittedName>
</protein>
<keyword evidence="2" id="KW-1185">Reference proteome</keyword>
<name>A0ABS5AXA1_9STRE</name>
<gene>
    <name evidence="1" type="ORF">DHL47_07745</name>
</gene>
<organism evidence="1 2">
    <name type="scientific">Streptococcus panodentis</name>
    <dbReference type="NCBI Taxonomy" id="1581472"/>
    <lineage>
        <taxon>Bacteria</taxon>
        <taxon>Bacillati</taxon>
        <taxon>Bacillota</taxon>
        <taxon>Bacilli</taxon>
        <taxon>Lactobacillales</taxon>
        <taxon>Streptococcaceae</taxon>
        <taxon>Streptococcus</taxon>
    </lineage>
</organism>
<sequence length="65" mass="7204">MDWTEKPEQMDTLSVCCSKTVKDDKAKQRSQRSFLTIPSGSFICPLKTSAGAFEQLASSFADDCH</sequence>
<reference evidence="1 2" key="1">
    <citation type="submission" date="2018-05" db="EMBL/GenBank/DDBJ databases">
        <title>Draft genome sequence of Streptococcus panodentis CCUG 70867T.</title>
        <authorList>
            <person name="Salva-Serra F."/>
            <person name="Mendez V."/>
            <person name="Jaen-Luchoro D."/>
            <person name="Gonzales-Siles L."/>
            <person name="Karlsson R."/>
            <person name="Engstrom-Jakobsson H."/>
            <person name="Busquets A."/>
            <person name="Gomila M."/>
            <person name="Pineiro-Iglesias B."/>
            <person name="Bennasar-Figueras A."/>
            <person name="Seeger M."/>
            <person name="Moore E."/>
        </authorList>
    </citation>
    <scope>NUCLEOTIDE SEQUENCE [LARGE SCALE GENOMIC DNA]</scope>
    <source>
        <strain evidence="1 2">CCUG 70867</strain>
    </source>
</reference>
<dbReference type="EMBL" id="QFAY01000014">
    <property type="protein sequence ID" value="MBP2621207.1"/>
    <property type="molecule type" value="Genomic_DNA"/>
</dbReference>
<proteinExistence type="predicted"/>